<feature type="chain" id="PRO_5038837205" evidence="4">
    <location>
        <begin position="23"/>
        <end position="339"/>
    </location>
</feature>
<dbReference type="Pfam" id="PF09084">
    <property type="entry name" value="NMT1"/>
    <property type="match status" value="1"/>
</dbReference>
<proteinExistence type="inferred from homology"/>
<name>A0A1H3T5T2_9MICO</name>
<dbReference type="Gene3D" id="3.40.190.10">
    <property type="entry name" value="Periplasmic binding protein-like II"/>
    <property type="match status" value="2"/>
</dbReference>
<evidence type="ECO:0000256" key="2">
    <source>
        <dbReference type="ARBA" id="ARBA00010742"/>
    </source>
</evidence>
<dbReference type="SUPFAM" id="SSF53850">
    <property type="entry name" value="Periplasmic binding protein-like II"/>
    <property type="match status" value="1"/>
</dbReference>
<evidence type="ECO:0000313" key="6">
    <source>
        <dbReference type="EMBL" id="SDZ45602.1"/>
    </source>
</evidence>
<evidence type="ECO:0000259" key="5">
    <source>
        <dbReference type="Pfam" id="PF09084"/>
    </source>
</evidence>
<dbReference type="AlphaFoldDB" id="A0A1H3T5T2"/>
<evidence type="ECO:0000256" key="4">
    <source>
        <dbReference type="SAM" id="SignalP"/>
    </source>
</evidence>
<dbReference type="EMBL" id="FNPZ01000004">
    <property type="protein sequence ID" value="SDZ45602.1"/>
    <property type="molecule type" value="Genomic_DNA"/>
</dbReference>
<protein>
    <submittedName>
        <fullName evidence="6">ABC-type nitrate/sulfonate/bicarbonate transport system, substrate-binding protein</fullName>
    </submittedName>
</protein>
<feature type="domain" description="SsuA/THI5-like" evidence="5">
    <location>
        <begin position="60"/>
        <end position="270"/>
    </location>
</feature>
<reference evidence="6 7" key="1">
    <citation type="submission" date="2016-10" db="EMBL/GenBank/DDBJ databases">
        <authorList>
            <person name="de Groot N.N."/>
        </authorList>
    </citation>
    <scope>NUCLEOTIDE SEQUENCE [LARGE SCALE GENOMIC DNA]</scope>
    <source>
        <strain evidence="6 7">CGMCC 4.3491</strain>
    </source>
</reference>
<dbReference type="PANTHER" id="PTHR30024">
    <property type="entry name" value="ALIPHATIC SULFONATES-BINDING PROTEIN-RELATED"/>
    <property type="match status" value="1"/>
</dbReference>
<dbReference type="PROSITE" id="PS51257">
    <property type="entry name" value="PROKAR_LIPOPROTEIN"/>
    <property type="match status" value="1"/>
</dbReference>
<dbReference type="RefSeq" id="WP_092557101.1">
    <property type="nucleotide sequence ID" value="NZ_FNPZ01000004.1"/>
</dbReference>
<organism evidence="6 7">
    <name type="scientific">Herbiconiux ginsengi</name>
    <dbReference type="NCBI Taxonomy" id="381665"/>
    <lineage>
        <taxon>Bacteria</taxon>
        <taxon>Bacillati</taxon>
        <taxon>Actinomycetota</taxon>
        <taxon>Actinomycetes</taxon>
        <taxon>Micrococcales</taxon>
        <taxon>Microbacteriaceae</taxon>
        <taxon>Herbiconiux</taxon>
    </lineage>
</organism>
<keyword evidence="7" id="KW-1185">Reference proteome</keyword>
<evidence type="ECO:0000313" key="7">
    <source>
        <dbReference type="Proteomes" id="UP000198891"/>
    </source>
</evidence>
<sequence length="339" mass="35931">MIIRKTARPWALAAGAVAIATALIGCSSTPSSTPGSTGAEMPAEMTTIKVGIQPPSSLAFLHLGVEQGFFEKRNLELEFTDIATSDIGVTSLLSNTIQFATTNPGVQALAASQGIPVSWVSVALTGPEERVDDNVGLYVKPDSSYQSYADLEGARVQVPCINCISDLWVRAAVENDGGDPDAVDFVVLSSADALPALENGDVDAVLALSQFVQAANAAGYRSLGDPMLDLALAQPVLAFAASDAWANQNLPTVRAFADAVTESAEFADANIDEWRAILPTYYPQQVPDAATAATINAHWSGCFNRKATETLLSYMNKYGWVHDVTVDDLFYDGIDIAFC</sequence>
<feature type="signal peptide" evidence="4">
    <location>
        <begin position="1"/>
        <end position="22"/>
    </location>
</feature>
<comment type="similarity">
    <text evidence="2">Belongs to the bacterial solute-binding protein SsuA/TauA family.</text>
</comment>
<dbReference type="STRING" id="381665.SAMN05216554_4016"/>
<dbReference type="PANTHER" id="PTHR30024:SF47">
    <property type="entry name" value="TAURINE-BINDING PERIPLASMIC PROTEIN"/>
    <property type="match status" value="1"/>
</dbReference>
<gene>
    <name evidence="6" type="ORF">SAMN05216554_4016</name>
</gene>
<dbReference type="OrthoDB" id="7808807at2"/>
<keyword evidence="3 4" id="KW-0732">Signal</keyword>
<dbReference type="GO" id="GO:0042597">
    <property type="term" value="C:periplasmic space"/>
    <property type="evidence" value="ECO:0007669"/>
    <property type="project" value="UniProtKB-SubCell"/>
</dbReference>
<comment type="subcellular location">
    <subcellularLocation>
        <location evidence="1">Periplasm</location>
    </subcellularLocation>
</comment>
<dbReference type="Proteomes" id="UP000198891">
    <property type="component" value="Unassembled WGS sequence"/>
</dbReference>
<dbReference type="InterPro" id="IPR015168">
    <property type="entry name" value="SsuA/THI5"/>
</dbReference>
<accession>A0A1H3T5T2</accession>
<evidence type="ECO:0000256" key="1">
    <source>
        <dbReference type="ARBA" id="ARBA00004418"/>
    </source>
</evidence>
<evidence type="ECO:0000256" key="3">
    <source>
        <dbReference type="ARBA" id="ARBA00022729"/>
    </source>
</evidence>